<keyword evidence="1" id="KW-0808">Transferase</keyword>
<evidence type="ECO:0000313" key="1">
    <source>
        <dbReference type="EMBL" id="PSR33531.1"/>
    </source>
</evidence>
<proteinExistence type="predicted"/>
<comment type="caution">
    <text evidence="1">The sequence shown here is derived from an EMBL/GenBank/DDBJ whole genome shotgun (WGS) entry which is preliminary data.</text>
</comment>
<gene>
    <name evidence="1" type="ORF">C7B46_09640</name>
</gene>
<dbReference type="Proteomes" id="UP000242972">
    <property type="component" value="Unassembled WGS sequence"/>
</dbReference>
<name>A0A2T2XG97_9FIRM</name>
<dbReference type="Gene3D" id="3.40.50.2000">
    <property type="entry name" value="Glycogen Phosphorylase B"/>
    <property type="match status" value="1"/>
</dbReference>
<dbReference type="CDD" id="cd03801">
    <property type="entry name" value="GT4_PimA-like"/>
    <property type="match status" value="1"/>
</dbReference>
<organism evidence="1 2">
    <name type="scientific">Sulfobacillus benefaciens</name>
    <dbReference type="NCBI Taxonomy" id="453960"/>
    <lineage>
        <taxon>Bacteria</taxon>
        <taxon>Bacillati</taxon>
        <taxon>Bacillota</taxon>
        <taxon>Clostridia</taxon>
        <taxon>Eubacteriales</taxon>
        <taxon>Clostridiales Family XVII. Incertae Sedis</taxon>
        <taxon>Sulfobacillus</taxon>
    </lineage>
</organism>
<dbReference type="Gene3D" id="3.40.50.11090">
    <property type="match status" value="1"/>
</dbReference>
<dbReference type="SUPFAM" id="SSF53756">
    <property type="entry name" value="UDP-Glycosyltransferase/glycogen phosphorylase"/>
    <property type="match status" value="1"/>
</dbReference>
<dbReference type="PANTHER" id="PTHR12526">
    <property type="entry name" value="GLYCOSYLTRANSFERASE"/>
    <property type="match status" value="1"/>
</dbReference>
<sequence>MRVTFILPNFTQVPIGGYKVVYRYANQLVNLGHQVVVVQSPLTECGANWFTRTRAYSSYLRRGAWGGHSYRPRWLTLDPRVSVLWRPSLAPAAIPDSDVVIATAWQTSEWVATYPPTKGEKFYLIQHLETWSGGNPDRVIATWTLPLRKIVIAKWLQDYAHAMGESAIYIPNGADPDEFDVDVPVVDRNGAHVGMTYHGAAWKGSKDGLKALDIVRSAFPNLRVTLFGTESRPLSLPDSVEYVVNPTRQVLRQIYNQVATFIGPSWSEGWGLPPMEAAMCGAALAVTDIGNMPAIYIRRCYRRRKILRRWPKT</sequence>
<dbReference type="EMBL" id="PXYW01000019">
    <property type="protein sequence ID" value="PSR33531.1"/>
    <property type="molecule type" value="Genomic_DNA"/>
</dbReference>
<dbReference type="AlphaFoldDB" id="A0A2T2XG97"/>
<accession>A0A2T2XG97</accession>
<evidence type="ECO:0000313" key="2">
    <source>
        <dbReference type="Proteomes" id="UP000242972"/>
    </source>
</evidence>
<dbReference type="GO" id="GO:0016740">
    <property type="term" value="F:transferase activity"/>
    <property type="evidence" value="ECO:0007669"/>
    <property type="project" value="UniProtKB-KW"/>
</dbReference>
<protein>
    <submittedName>
        <fullName evidence="1">Glycosyl transferase family 1</fullName>
    </submittedName>
</protein>
<reference evidence="1 2" key="1">
    <citation type="journal article" date="2014" name="BMC Genomics">
        <title>Comparison of environmental and isolate Sulfobacillus genomes reveals diverse carbon, sulfur, nitrogen, and hydrogen metabolisms.</title>
        <authorList>
            <person name="Justice N.B."/>
            <person name="Norman A."/>
            <person name="Brown C.T."/>
            <person name="Singh A."/>
            <person name="Thomas B.C."/>
            <person name="Banfield J.F."/>
        </authorList>
    </citation>
    <scope>NUCLEOTIDE SEQUENCE [LARGE SCALE GENOMIC DNA]</scope>
    <source>
        <strain evidence="1">AMDSBA4</strain>
    </source>
</reference>
<dbReference type="Pfam" id="PF13692">
    <property type="entry name" value="Glyco_trans_1_4"/>
    <property type="match status" value="1"/>
</dbReference>